<sequence>MTKPLGPVGRIRVKTLKRGISNNFFIAFTDTESQTLLEMLKQVQHDDSQKIGTMFVTNSTKIRLKHMQPF</sequence>
<gene>
    <name evidence="1" type="ORF">DX873_00655</name>
</gene>
<dbReference type="Proteomes" id="UP000261828">
    <property type="component" value="Unassembled WGS sequence"/>
</dbReference>
<protein>
    <submittedName>
        <fullName evidence="1">Uncharacterized protein</fullName>
    </submittedName>
</protein>
<reference evidence="1 2" key="1">
    <citation type="submission" date="2018-08" db="EMBL/GenBank/DDBJ databases">
        <title>Muricauda nanhaiensis sp. nov., isolated from seawater of the South China Sea.</title>
        <authorList>
            <person name="Dang Y."/>
        </authorList>
    </citation>
    <scope>NUCLEOTIDE SEQUENCE [LARGE SCALE GENOMIC DNA]</scope>
    <source>
        <strain evidence="1 2">SM1704</strain>
    </source>
</reference>
<keyword evidence="2" id="KW-1185">Reference proteome</keyword>
<proteinExistence type="predicted"/>
<name>A0A371JSE5_9FLAO</name>
<dbReference type="EMBL" id="QTJX01000001">
    <property type="protein sequence ID" value="RDY60725.1"/>
    <property type="molecule type" value="Genomic_DNA"/>
</dbReference>
<accession>A0A371JSE5</accession>
<comment type="caution">
    <text evidence="1">The sequence shown here is derived from an EMBL/GenBank/DDBJ whole genome shotgun (WGS) entry which is preliminary data.</text>
</comment>
<evidence type="ECO:0000313" key="1">
    <source>
        <dbReference type="EMBL" id="RDY60725.1"/>
    </source>
</evidence>
<dbReference type="AlphaFoldDB" id="A0A371JSE5"/>
<evidence type="ECO:0000313" key="2">
    <source>
        <dbReference type="Proteomes" id="UP000261828"/>
    </source>
</evidence>
<organism evidence="1 2">
    <name type="scientific">Flagellimonas nanhaiensis</name>
    <dbReference type="NCBI Taxonomy" id="2292706"/>
    <lineage>
        <taxon>Bacteria</taxon>
        <taxon>Pseudomonadati</taxon>
        <taxon>Bacteroidota</taxon>
        <taxon>Flavobacteriia</taxon>
        <taxon>Flavobacteriales</taxon>
        <taxon>Flavobacteriaceae</taxon>
        <taxon>Flagellimonas</taxon>
    </lineage>
</organism>